<dbReference type="SUPFAM" id="SSF53098">
    <property type="entry name" value="Ribonuclease H-like"/>
    <property type="match status" value="1"/>
</dbReference>
<dbReference type="CDD" id="cd05356">
    <property type="entry name" value="17beta-HSD1_like_SDR_c"/>
    <property type="match status" value="1"/>
</dbReference>
<dbReference type="InterPro" id="IPR012337">
    <property type="entry name" value="RNaseH-like_sf"/>
</dbReference>
<dbReference type="FunFam" id="3.40.50.720:FF:000137">
    <property type="entry name" value="Hydroxysteroid (17-beta) dehydrogenase 3"/>
    <property type="match status" value="1"/>
</dbReference>
<dbReference type="Proteomes" id="UP001160148">
    <property type="component" value="Unassembled WGS sequence"/>
</dbReference>
<evidence type="ECO:0000313" key="8">
    <source>
        <dbReference type="Proteomes" id="UP001160148"/>
    </source>
</evidence>
<dbReference type="PRINTS" id="PR00080">
    <property type="entry name" value="SDRFAMILY"/>
</dbReference>
<comment type="caution">
    <text evidence="7">The sequence shown here is derived from an EMBL/GenBank/DDBJ whole genome shotgun (WGS) entry which is preliminary data.</text>
</comment>
<keyword evidence="8" id="KW-1185">Reference proteome</keyword>
<evidence type="ECO:0000259" key="6">
    <source>
        <dbReference type="Pfam" id="PF05699"/>
    </source>
</evidence>
<feature type="domain" description="HAT C-terminal dimerisation" evidence="6">
    <location>
        <begin position="627"/>
        <end position="681"/>
    </location>
</feature>
<dbReference type="InterPro" id="IPR020904">
    <property type="entry name" value="Sc_DH/Rdtase_CS"/>
</dbReference>
<dbReference type="GO" id="GO:0016491">
    <property type="term" value="F:oxidoreductase activity"/>
    <property type="evidence" value="ECO:0007669"/>
    <property type="project" value="UniProtKB-KW"/>
</dbReference>
<comment type="subcellular location">
    <subcellularLocation>
        <location evidence="1">Mitochondrion</location>
    </subcellularLocation>
</comment>
<dbReference type="InterPro" id="IPR052149">
    <property type="entry name" value="17-beta-HSD3-like"/>
</dbReference>
<evidence type="ECO:0000256" key="1">
    <source>
        <dbReference type="ARBA" id="ARBA00004173"/>
    </source>
</evidence>
<dbReference type="Gene3D" id="3.40.50.720">
    <property type="entry name" value="NAD(P)-binding Rossmann-like Domain"/>
    <property type="match status" value="1"/>
</dbReference>
<proteinExistence type="inferred from homology"/>
<evidence type="ECO:0000256" key="3">
    <source>
        <dbReference type="ARBA" id="ARBA00023002"/>
    </source>
</evidence>
<name>A0AAV0WV37_9HEMI</name>
<gene>
    <name evidence="7" type="ORF">MEUPH1_LOCUS15075</name>
</gene>
<dbReference type="EMBL" id="CARXXK010000002">
    <property type="protein sequence ID" value="CAI6359688.1"/>
    <property type="molecule type" value="Genomic_DNA"/>
</dbReference>
<sequence>MDRFITSTSVKKIRLDVEPAEAQNVDDPTTLISTHVSLAPAPYYKYLFDEFYKLRNVENLKVTAVCQNCSKVVSGSTKSSGNFLSHIKRKHNSLMSKVEDARKKKDQETSTMIQTKIYDTPKVSKELVKDLVFNYIVEEMKPLATCEKPSFKRLIRGLTSDSIVLPYRKALVSELNHKYKAYVEMLTGFIEKQSYVCVTADIWSSNNKSYLGMTCHFIDELNYSRYSYILACRRIKGNHTYLNIAKVINEIMLDFKIENEKVTHVVTDNASNFGKAFRTFSKQFNVTDTHISDSNYLGLISSDDSDSDVNISSDDDVNDSNLEFDVVDLSSLMLNHKETITNTMSLPSHLTCSAHTLNLIASVDTAKIVDQAYNSISKITFKKLSSFWNLLSRSTVVSDKVFDLCSCKFPVPNLTRWNSMYDAVHKVVTNKQNLVLVFNELKMKKMKKNEWSFLEEYCKVMGPLAISLDKLQGERSCHLGFVAPTILALRLLLIQMDNLVHCRPLCFNIISSLEKRFDYIFDLKKVKSKSFILSAISHPKFKQSWIPNRYKSYCKQIFFDECYLINTDKEAVLNTDENVDSDNSDQEFFQVLSENCLDVDIDIQSNHNCINAQAMEYLNSKNKDFNVLNSFPIIKKMFFKYNTTLPSSAPVERLFSSGSQIMTPRRNRLNDKTFEMLLCCRLVTGSTDGIGKEYAKELAKRGLNIVLISRTIEKLNKVATEIVQEFNVEVKVIQADFSKGQIVFDHITKELDDIEIGILINNVGMQYLYPMYMTEVPESTVWDLVNVNVGATTHMTKLVLPGMQKRKRGAIVNVSSSAELQPMPLLAVYAATKSYIKSFTEALRIEYEEDNITVQHLFPLFVNTKMNAFSYRLQETTLFVPDAKMYATNAVNTLGMVNHSTGYWAHGIQHFFMRLPPVWIRTLVGEFMTHSFRSDYFSKKGLKVE</sequence>
<dbReference type="GO" id="GO:0046983">
    <property type="term" value="F:protein dimerization activity"/>
    <property type="evidence" value="ECO:0007669"/>
    <property type="project" value="InterPro"/>
</dbReference>
<dbReference type="PANTHER" id="PTHR44889">
    <property type="entry name" value="INACTIVE HYDROXYSTEROID DEHYDROGENASE-LIKE PROTEIN 1"/>
    <property type="match status" value="1"/>
</dbReference>
<keyword evidence="2" id="KW-0521">NADP</keyword>
<dbReference type="SUPFAM" id="SSF51735">
    <property type="entry name" value="NAD(P)-binding Rossmann-fold domains"/>
    <property type="match status" value="1"/>
</dbReference>
<accession>A0AAV0WV37</accession>
<dbReference type="InterPro" id="IPR036291">
    <property type="entry name" value="NAD(P)-bd_dom_sf"/>
</dbReference>
<protein>
    <recommendedName>
        <fullName evidence="6">HAT C-terminal dimerisation domain-containing protein</fullName>
    </recommendedName>
</protein>
<dbReference type="InterPro" id="IPR002347">
    <property type="entry name" value="SDR_fam"/>
</dbReference>
<evidence type="ECO:0000313" key="7">
    <source>
        <dbReference type="EMBL" id="CAI6359688.1"/>
    </source>
</evidence>
<dbReference type="PRINTS" id="PR00081">
    <property type="entry name" value="GDHRDH"/>
</dbReference>
<dbReference type="Pfam" id="PF05699">
    <property type="entry name" value="Dimer_Tnp_hAT"/>
    <property type="match status" value="1"/>
</dbReference>
<dbReference type="InterPro" id="IPR008906">
    <property type="entry name" value="HATC_C_dom"/>
</dbReference>
<keyword evidence="4" id="KW-0496">Mitochondrion</keyword>
<dbReference type="AlphaFoldDB" id="A0AAV0WV37"/>
<evidence type="ECO:0000256" key="5">
    <source>
        <dbReference type="ARBA" id="ARBA00038261"/>
    </source>
</evidence>
<evidence type="ECO:0000256" key="4">
    <source>
        <dbReference type="ARBA" id="ARBA00023128"/>
    </source>
</evidence>
<dbReference type="PANTHER" id="PTHR44889:SF1">
    <property type="entry name" value="INACTIVE HYDROXYSTEROID DEHYDROGENASE-LIKE PROTEIN 1"/>
    <property type="match status" value="1"/>
</dbReference>
<evidence type="ECO:0000256" key="2">
    <source>
        <dbReference type="ARBA" id="ARBA00022857"/>
    </source>
</evidence>
<dbReference type="Pfam" id="PF00106">
    <property type="entry name" value="adh_short"/>
    <property type="match status" value="1"/>
</dbReference>
<organism evidence="7 8">
    <name type="scientific">Macrosiphum euphorbiae</name>
    <name type="common">potato aphid</name>
    <dbReference type="NCBI Taxonomy" id="13131"/>
    <lineage>
        <taxon>Eukaryota</taxon>
        <taxon>Metazoa</taxon>
        <taxon>Ecdysozoa</taxon>
        <taxon>Arthropoda</taxon>
        <taxon>Hexapoda</taxon>
        <taxon>Insecta</taxon>
        <taxon>Pterygota</taxon>
        <taxon>Neoptera</taxon>
        <taxon>Paraneoptera</taxon>
        <taxon>Hemiptera</taxon>
        <taxon>Sternorrhyncha</taxon>
        <taxon>Aphidomorpha</taxon>
        <taxon>Aphidoidea</taxon>
        <taxon>Aphididae</taxon>
        <taxon>Macrosiphini</taxon>
        <taxon>Macrosiphum</taxon>
    </lineage>
</organism>
<reference evidence="7 8" key="1">
    <citation type="submission" date="2023-01" db="EMBL/GenBank/DDBJ databases">
        <authorList>
            <person name="Whitehead M."/>
        </authorList>
    </citation>
    <scope>NUCLEOTIDE SEQUENCE [LARGE SCALE GENOMIC DNA]</scope>
</reference>
<comment type="similarity">
    <text evidence="5">Belongs to the short-chain dehydrogenases/reductases (SDR) family. 17-beta-HSD 3 subfamily.</text>
</comment>
<dbReference type="GO" id="GO:0005739">
    <property type="term" value="C:mitochondrion"/>
    <property type="evidence" value="ECO:0007669"/>
    <property type="project" value="UniProtKB-SubCell"/>
</dbReference>
<keyword evidence="3" id="KW-0560">Oxidoreductase</keyword>
<dbReference type="PROSITE" id="PS00061">
    <property type="entry name" value="ADH_SHORT"/>
    <property type="match status" value="1"/>
</dbReference>